<accession>A0A139ASD2</accession>
<dbReference type="Proteomes" id="UP000070544">
    <property type="component" value="Unassembled WGS sequence"/>
</dbReference>
<sequence length="152" mass="16599">MTHLNNKQDEEEDAGGDKKGIPKVPQIPKDVGRYLILEAKEGWEDNEEDDSEDDEDDEDDEGEDKGSGPDLEEGPNKLQFQHLPLLELMLVIDVDIPTPSKPKGRGGSAAAFSPGVVARAAAAVKDTQTTQKRGRDTTDDEGMGAWTQRGRK</sequence>
<feature type="compositionally biased region" description="Acidic residues" evidence="1">
    <location>
        <begin position="44"/>
        <end position="63"/>
    </location>
</feature>
<protein>
    <submittedName>
        <fullName evidence="2">Uncharacterized protein</fullName>
    </submittedName>
</protein>
<feature type="region of interest" description="Disordered" evidence="1">
    <location>
        <begin position="1"/>
        <end position="80"/>
    </location>
</feature>
<evidence type="ECO:0000313" key="3">
    <source>
        <dbReference type="Proteomes" id="UP000070544"/>
    </source>
</evidence>
<dbReference type="EMBL" id="KQ965737">
    <property type="protein sequence ID" value="KXS19652.1"/>
    <property type="molecule type" value="Genomic_DNA"/>
</dbReference>
<reference evidence="2 3" key="1">
    <citation type="journal article" date="2015" name="Genome Biol. Evol.">
        <title>Phylogenomic analyses indicate that early fungi evolved digesting cell walls of algal ancestors of land plants.</title>
        <authorList>
            <person name="Chang Y."/>
            <person name="Wang S."/>
            <person name="Sekimoto S."/>
            <person name="Aerts A.L."/>
            <person name="Choi C."/>
            <person name="Clum A."/>
            <person name="LaButti K.M."/>
            <person name="Lindquist E.A."/>
            <person name="Yee Ngan C."/>
            <person name="Ohm R.A."/>
            <person name="Salamov A.A."/>
            <person name="Grigoriev I.V."/>
            <person name="Spatafora J.W."/>
            <person name="Berbee M.L."/>
        </authorList>
    </citation>
    <scope>NUCLEOTIDE SEQUENCE [LARGE SCALE GENOMIC DNA]</scope>
    <source>
        <strain evidence="2 3">JEL478</strain>
    </source>
</reference>
<dbReference type="AlphaFoldDB" id="A0A139ASD2"/>
<organism evidence="2 3">
    <name type="scientific">Gonapodya prolifera (strain JEL478)</name>
    <name type="common">Monoblepharis prolifera</name>
    <dbReference type="NCBI Taxonomy" id="1344416"/>
    <lineage>
        <taxon>Eukaryota</taxon>
        <taxon>Fungi</taxon>
        <taxon>Fungi incertae sedis</taxon>
        <taxon>Chytridiomycota</taxon>
        <taxon>Chytridiomycota incertae sedis</taxon>
        <taxon>Monoblepharidomycetes</taxon>
        <taxon>Monoblepharidales</taxon>
        <taxon>Gonapodyaceae</taxon>
        <taxon>Gonapodya</taxon>
    </lineage>
</organism>
<evidence type="ECO:0000256" key="1">
    <source>
        <dbReference type="SAM" id="MobiDB-lite"/>
    </source>
</evidence>
<name>A0A139ASD2_GONPJ</name>
<keyword evidence="3" id="KW-1185">Reference proteome</keyword>
<proteinExistence type="predicted"/>
<gene>
    <name evidence="2" type="ORF">M427DRAFT_28600</name>
</gene>
<evidence type="ECO:0000313" key="2">
    <source>
        <dbReference type="EMBL" id="KXS19652.1"/>
    </source>
</evidence>
<feature type="region of interest" description="Disordered" evidence="1">
    <location>
        <begin position="122"/>
        <end position="152"/>
    </location>
</feature>